<gene>
    <name evidence="3" type="ORF">OIU80_12095</name>
</gene>
<evidence type="ECO:0000313" key="3">
    <source>
        <dbReference type="EMBL" id="MCV9933024.1"/>
    </source>
</evidence>
<dbReference type="EMBL" id="JAOZEV010000008">
    <property type="protein sequence ID" value="MCV9933024.1"/>
    <property type="molecule type" value="Genomic_DNA"/>
</dbReference>
<dbReference type="InterPro" id="IPR041168">
    <property type="entry name" value="LodA_N"/>
</dbReference>
<evidence type="ECO:0000259" key="2">
    <source>
        <dbReference type="Pfam" id="PF18417"/>
    </source>
</evidence>
<dbReference type="InterPro" id="IPR033798">
    <property type="entry name" value="LodA-like"/>
</dbReference>
<evidence type="ECO:0000259" key="1">
    <source>
        <dbReference type="Pfam" id="PF17990"/>
    </source>
</evidence>
<protein>
    <submittedName>
        <fullName evidence="3">LodA/GoxA family CTQ-dependent oxidase</fullName>
    </submittedName>
</protein>
<accession>A0A9X2ZL36</accession>
<reference evidence="3" key="1">
    <citation type="submission" date="2022-10" db="EMBL/GenBank/DDBJ databases">
        <title>Two novel species of Flavobacterium.</title>
        <authorList>
            <person name="Liu Q."/>
            <person name="Xin Y.-H."/>
        </authorList>
    </citation>
    <scope>NUCLEOTIDE SEQUENCE</scope>
    <source>
        <strain evidence="3">LS1R47</strain>
    </source>
</reference>
<proteinExistence type="predicted"/>
<dbReference type="AlphaFoldDB" id="A0A9X2ZL36"/>
<feature type="domain" description="L-lysine epsilon oxidase C-terminal" evidence="2">
    <location>
        <begin position="343"/>
        <end position="487"/>
    </location>
</feature>
<dbReference type="Proteomes" id="UP001151133">
    <property type="component" value="Unassembled WGS sequence"/>
</dbReference>
<dbReference type="RefSeq" id="WP_264287261.1">
    <property type="nucleotide sequence ID" value="NZ_JAOZEV010000008.1"/>
</dbReference>
<sequence length="624" mass="70503">MDTKNIKKVAIYPAIGIARIGNSPEYFLASDLPGVAPVAEDGFKDGDNLFKKQVPLFRIYALDENDNPLYEINMDTAADVNIEWNVHVANRKAAWYQFNNALDLGEYSIPSLKRNGGITGVERDQFVIDPGPRTISGKDMSGKEYQLDTGKFFDKEVSLGELKTDDKGRLLFFGGDGNSESRLNIRAITFANNDDWHDDTSDGVVRAKVTIGGQTFDAKPAVVACTPPNFGQGLFPVVSMLDVVQDLYLKEGWIAPKGTVNFYEDIYPILSRMSTTQWVNEGFFVLFGTDSPSDFNNPEFVSQLENPGTQFESERKRVFEWFRDHQSNEYEPTKLPPHYGDLFGDYEDLPAVDLSVTATQYEMLRLWSEGNFVTGKPKEIVPFEELSASEQVDALLKAPLEECLGGPFHPGIEITWPFRHLMMWDEPFRLKVLSENEKVRDDYGGIITSEIALSENGPLDGTGPGSLTRWLGVPWQTDEASCMSGYDVTLYLPLPSFWSVRVPNTILSMDSYDRLKSTTTNEGQKLKHFSYRVDWMRDFTSNYVPRINNMVAKWHQLGIITKQELDTQSQFLPDTLWVETDREGPVGIDPTLEQVKHAEREATISARLLKAAPRESHPLKRHEL</sequence>
<keyword evidence="4" id="KW-1185">Reference proteome</keyword>
<dbReference type="InterPro" id="IPR041173">
    <property type="entry name" value="LodA_C"/>
</dbReference>
<feature type="domain" description="L-Lysine epsilon oxidase N-terminal" evidence="1">
    <location>
        <begin position="12"/>
        <end position="225"/>
    </location>
</feature>
<dbReference type="Pfam" id="PF17990">
    <property type="entry name" value="LodA_N"/>
    <property type="match status" value="1"/>
</dbReference>
<dbReference type="CDD" id="cd14731">
    <property type="entry name" value="LodA_like_1"/>
    <property type="match status" value="1"/>
</dbReference>
<organism evidence="3 4">
    <name type="scientific">Flavobacterium frigoritolerans</name>
    <dbReference type="NCBI Taxonomy" id="2987686"/>
    <lineage>
        <taxon>Bacteria</taxon>
        <taxon>Pseudomonadati</taxon>
        <taxon>Bacteroidota</taxon>
        <taxon>Flavobacteriia</taxon>
        <taxon>Flavobacteriales</taxon>
        <taxon>Flavobacteriaceae</taxon>
        <taxon>Flavobacterium</taxon>
    </lineage>
</organism>
<evidence type="ECO:0000313" key="4">
    <source>
        <dbReference type="Proteomes" id="UP001151133"/>
    </source>
</evidence>
<name>A0A9X2ZL36_9FLAO</name>
<comment type="caution">
    <text evidence="3">The sequence shown here is derived from an EMBL/GenBank/DDBJ whole genome shotgun (WGS) entry which is preliminary data.</text>
</comment>
<dbReference type="Pfam" id="PF18417">
    <property type="entry name" value="LodA_C"/>
    <property type="match status" value="1"/>
</dbReference>